<dbReference type="Pfam" id="PF13568">
    <property type="entry name" value="OMP_b-brl_2"/>
    <property type="match status" value="1"/>
</dbReference>
<sequence>MALCTTLKAGAQLRYGFRFSGEFASASLKGADGYAVDNKSGFSGGLALEYQMPSNGFAVDIAALYTRYNTRLKAPEGRLSSFGRNFIEVPVHFKYKFWLKPVHELAAPFIYAGPSFLFRLDHDGSIPLATDRVQPGWDVGIGFDIVNFIQISGGYRFGLGNAVNSWALQQEPVLRTNGWNVAAAILFDF</sequence>
<organism evidence="2">
    <name type="scientific">uncultured murine large bowel bacterium BAC 54B</name>
    <dbReference type="NCBI Taxonomy" id="314101"/>
    <lineage>
        <taxon>Bacteria</taxon>
        <taxon>environmental samples</taxon>
    </lineage>
</organism>
<feature type="domain" description="Outer membrane protein beta-barrel" evidence="1">
    <location>
        <begin position="12"/>
        <end position="162"/>
    </location>
</feature>
<dbReference type="InterPro" id="IPR025665">
    <property type="entry name" value="Beta-barrel_OMP_2"/>
</dbReference>
<evidence type="ECO:0000259" key="1">
    <source>
        <dbReference type="Pfam" id="PF13568"/>
    </source>
</evidence>
<dbReference type="EMBL" id="AY766186">
    <property type="protein sequence ID" value="AAX16426.1"/>
    <property type="molecule type" value="Genomic_DNA"/>
</dbReference>
<accession>Q58WQ0</accession>
<dbReference type="SUPFAM" id="SSF56925">
    <property type="entry name" value="OMPA-like"/>
    <property type="match status" value="1"/>
</dbReference>
<evidence type="ECO:0000313" key="2">
    <source>
        <dbReference type="EMBL" id="AAX16426.1"/>
    </source>
</evidence>
<name>Q58WQ0_9BACT</name>
<dbReference type="InterPro" id="IPR011250">
    <property type="entry name" value="OMP/PagP_B-barrel"/>
</dbReference>
<proteinExistence type="predicted"/>
<protein>
    <recommendedName>
        <fullName evidence="1">Outer membrane protein beta-barrel domain-containing protein</fullName>
    </recommendedName>
</protein>
<reference evidence="2" key="1">
    <citation type="journal article" date="2005" name="Appl. Environ. Microbiol.">
        <title>Construction, analysis, and beta-glucanase screening of a bacterial artificial chromosome library from the large-bowel microbiota of mice.</title>
        <authorList>
            <person name="Walter J."/>
            <person name="Mangold M."/>
            <person name="Tannock G.W."/>
        </authorList>
    </citation>
    <scope>NUCLEOTIDE SEQUENCE</scope>
</reference>
<dbReference type="AlphaFoldDB" id="Q58WQ0"/>